<feature type="chain" id="PRO_5047145440" evidence="1">
    <location>
        <begin position="23"/>
        <end position="316"/>
    </location>
</feature>
<gene>
    <name evidence="2" type="ORF">ACFOEW_05215</name>
</gene>
<sequence>MQNIVNVFALCISLVSIATCQAQSTEQLSAVSLTSGTGKYPATAVSVTEMPQNTLFLPFRLPDDKLPVVLWGNGGCMDNALAYGAFLREIASHGYIVLAAGQPLSEGKTAIEQARAKLAGEQRSGSHQVGEPDKTTATQLLKGLTWLQEVNTQKGHPLQERINTEKVAVMGHSCGGLQAIEVATDSRLDTAIIFNSGVINEPMSVQSTALKVRHEMLDKIKIPLAYINGGPSDIAYFNAIDDFEKINHIPVLFAENGVGHGGTFRDPNGGAYARVALFWLNWQLKGEAEQGRWFNGKECLLCEDFDWQVKRKQLGE</sequence>
<keyword evidence="3" id="KW-1185">Reference proteome</keyword>
<dbReference type="Gene3D" id="3.40.50.1820">
    <property type="entry name" value="alpha/beta hydrolase"/>
    <property type="match status" value="1"/>
</dbReference>
<evidence type="ECO:0000256" key="1">
    <source>
        <dbReference type="SAM" id="SignalP"/>
    </source>
</evidence>
<dbReference type="PANTHER" id="PTHR33428">
    <property type="entry name" value="CHLOROPHYLLASE-2, CHLOROPLASTIC"/>
    <property type="match status" value="1"/>
</dbReference>
<dbReference type="Proteomes" id="UP001595477">
    <property type="component" value="Unassembled WGS sequence"/>
</dbReference>
<dbReference type="EMBL" id="JBHRSX010000013">
    <property type="protein sequence ID" value="MFC3201215.1"/>
    <property type="molecule type" value="Genomic_DNA"/>
</dbReference>
<protein>
    <submittedName>
        <fullName evidence="2">Dienelactone hydrolase family protein</fullName>
    </submittedName>
</protein>
<organism evidence="2 3">
    <name type="scientific">Alteromonas oceani</name>
    <dbReference type="NCBI Taxonomy" id="2071609"/>
    <lineage>
        <taxon>Bacteria</taxon>
        <taxon>Pseudomonadati</taxon>
        <taxon>Pseudomonadota</taxon>
        <taxon>Gammaproteobacteria</taxon>
        <taxon>Alteromonadales</taxon>
        <taxon>Alteromonadaceae</taxon>
        <taxon>Alteromonas/Salinimonas group</taxon>
        <taxon>Alteromonas</taxon>
    </lineage>
</organism>
<evidence type="ECO:0000313" key="3">
    <source>
        <dbReference type="Proteomes" id="UP001595477"/>
    </source>
</evidence>
<comment type="caution">
    <text evidence="2">The sequence shown here is derived from an EMBL/GenBank/DDBJ whole genome shotgun (WGS) entry which is preliminary data.</text>
</comment>
<reference evidence="3" key="1">
    <citation type="journal article" date="2019" name="Int. J. Syst. Evol. Microbiol.">
        <title>The Global Catalogue of Microorganisms (GCM) 10K type strain sequencing project: providing services to taxonomists for standard genome sequencing and annotation.</title>
        <authorList>
            <consortium name="The Broad Institute Genomics Platform"/>
            <consortium name="The Broad Institute Genome Sequencing Center for Infectious Disease"/>
            <person name="Wu L."/>
            <person name="Ma J."/>
        </authorList>
    </citation>
    <scope>NUCLEOTIDE SEQUENCE [LARGE SCALE GENOMIC DNA]</scope>
    <source>
        <strain evidence="3">KCTC 52449</strain>
    </source>
</reference>
<dbReference type="SUPFAM" id="SSF53474">
    <property type="entry name" value="alpha/beta-Hydrolases"/>
    <property type="match status" value="1"/>
</dbReference>
<keyword evidence="1" id="KW-0732">Signal</keyword>
<dbReference type="InterPro" id="IPR029058">
    <property type="entry name" value="AB_hydrolase_fold"/>
</dbReference>
<dbReference type="RefSeq" id="WP_123325750.1">
    <property type="nucleotide sequence ID" value="NZ_JBHRSX010000013.1"/>
</dbReference>
<feature type="signal peptide" evidence="1">
    <location>
        <begin position="1"/>
        <end position="22"/>
    </location>
</feature>
<dbReference type="GO" id="GO:0016787">
    <property type="term" value="F:hydrolase activity"/>
    <property type="evidence" value="ECO:0007669"/>
    <property type="project" value="UniProtKB-KW"/>
</dbReference>
<keyword evidence="2" id="KW-0378">Hydrolase</keyword>
<proteinExistence type="predicted"/>
<name>A0ABV7JSZ1_9ALTE</name>
<dbReference type="PANTHER" id="PTHR33428:SF14">
    <property type="entry name" value="CARBOXYLESTERASE TYPE B DOMAIN-CONTAINING PROTEIN"/>
    <property type="match status" value="1"/>
</dbReference>
<accession>A0ABV7JSZ1</accession>
<evidence type="ECO:0000313" key="2">
    <source>
        <dbReference type="EMBL" id="MFC3201215.1"/>
    </source>
</evidence>